<evidence type="ECO:0000313" key="2">
    <source>
        <dbReference type="EMBL" id="EJF44546.1"/>
    </source>
</evidence>
<dbReference type="PATRIC" id="fig|1125718.3.peg.1389"/>
<dbReference type="Proteomes" id="UP000002941">
    <property type="component" value="Unassembled WGS sequence"/>
</dbReference>
<evidence type="ECO:0000313" key="3">
    <source>
        <dbReference type="Proteomes" id="UP000002941"/>
    </source>
</evidence>
<reference evidence="2 3" key="1">
    <citation type="submission" date="2012-05" db="EMBL/GenBank/DDBJ databases">
        <authorList>
            <person name="Harkins D.M."/>
            <person name="Madupu R."/>
            <person name="Durkin A.S."/>
            <person name="Torralba M."/>
            <person name="Methe B."/>
            <person name="Sutton G.G."/>
            <person name="Nelson K.E."/>
        </authorList>
    </citation>
    <scope>NUCLEOTIDE SEQUENCE [LARGE SCALE GENOMIC DNA]</scope>
    <source>
        <strain evidence="2 3">F0489</strain>
    </source>
</reference>
<organism evidence="2 3">
    <name type="scientific">Actinomyces massiliensis F0489</name>
    <dbReference type="NCBI Taxonomy" id="1125718"/>
    <lineage>
        <taxon>Bacteria</taxon>
        <taxon>Bacillati</taxon>
        <taxon>Actinomycetota</taxon>
        <taxon>Actinomycetes</taxon>
        <taxon>Actinomycetales</taxon>
        <taxon>Actinomycetaceae</taxon>
        <taxon>Actinomyces</taxon>
    </lineage>
</organism>
<keyword evidence="3" id="KW-1185">Reference proteome</keyword>
<protein>
    <submittedName>
        <fullName evidence="2">Uncharacterized protein</fullName>
    </submittedName>
</protein>
<accession>J0X7B3</accession>
<comment type="caution">
    <text evidence="2">The sequence shown here is derived from an EMBL/GenBank/DDBJ whole genome shotgun (WGS) entry which is preliminary data.</text>
</comment>
<sequence length="37" mass="4016">MVEDDIGGLTSLVTGLSRRLHRHRAGHAAPAPTRQTH</sequence>
<name>J0X7B3_9ACTO</name>
<feature type="region of interest" description="Disordered" evidence="1">
    <location>
        <begin position="15"/>
        <end position="37"/>
    </location>
</feature>
<feature type="compositionally biased region" description="Low complexity" evidence="1">
    <location>
        <begin position="27"/>
        <end position="37"/>
    </location>
</feature>
<evidence type="ECO:0000256" key="1">
    <source>
        <dbReference type="SAM" id="MobiDB-lite"/>
    </source>
</evidence>
<dbReference type="AlphaFoldDB" id="J0X7B3"/>
<dbReference type="EMBL" id="AKFT01000108">
    <property type="protein sequence ID" value="EJF44546.1"/>
    <property type="molecule type" value="Genomic_DNA"/>
</dbReference>
<proteinExistence type="predicted"/>
<gene>
    <name evidence="2" type="ORF">HMPREF1318_3113</name>
</gene>